<dbReference type="Proteomes" id="UP000182190">
    <property type="component" value="Unassembled WGS sequence"/>
</dbReference>
<dbReference type="EMBL" id="CZCS02000176">
    <property type="protein sequence ID" value="VXD17900.1"/>
    <property type="molecule type" value="Genomic_DNA"/>
</dbReference>
<keyword evidence="2" id="KW-1185">Reference proteome</keyword>
<reference evidence="1" key="1">
    <citation type="submission" date="2019-10" db="EMBL/GenBank/DDBJ databases">
        <authorList>
            <consortium name="Genoscope - CEA"/>
            <person name="William W."/>
        </authorList>
    </citation>
    <scope>NUCLEOTIDE SEQUENCE [LARGE SCALE GENOMIC DNA]</scope>
    <source>
        <strain evidence="1">BBR_PRJEB10994</strain>
    </source>
</reference>
<accession>A0A7Z9BQZ8</accession>
<evidence type="ECO:0000313" key="1">
    <source>
        <dbReference type="EMBL" id="VXD17900.1"/>
    </source>
</evidence>
<gene>
    <name evidence="1" type="ORF">PL9631_370073</name>
</gene>
<name>A0A7Z9BQZ8_9CYAN</name>
<evidence type="ECO:0000313" key="2">
    <source>
        <dbReference type="Proteomes" id="UP000182190"/>
    </source>
</evidence>
<proteinExistence type="predicted"/>
<protein>
    <submittedName>
        <fullName evidence="1">Uncharacterized protein</fullName>
    </submittedName>
</protein>
<dbReference type="AlphaFoldDB" id="A0A7Z9BQZ8"/>
<organism evidence="1 2">
    <name type="scientific">Planktothrix paucivesiculata PCC 9631</name>
    <dbReference type="NCBI Taxonomy" id="671071"/>
    <lineage>
        <taxon>Bacteria</taxon>
        <taxon>Bacillati</taxon>
        <taxon>Cyanobacteriota</taxon>
        <taxon>Cyanophyceae</taxon>
        <taxon>Oscillatoriophycideae</taxon>
        <taxon>Oscillatoriales</taxon>
        <taxon>Microcoleaceae</taxon>
        <taxon>Planktothrix</taxon>
    </lineage>
</organism>
<sequence>MIKIKRGSRSDATILTSACEFCHPEYRFNLRKDENPILGVKIEYAKRWGSL</sequence>
<comment type="caution">
    <text evidence="1">The sequence shown here is derived from an EMBL/GenBank/DDBJ whole genome shotgun (WGS) entry which is preliminary data.</text>
</comment>